<accession>A0ABU3M586</accession>
<dbReference type="Proteomes" id="UP001257948">
    <property type="component" value="Unassembled WGS sequence"/>
</dbReference>
<feature type="transmembrane region" description="Helical" evidence="1">
    <location>
        <begin position="300"/>
        <end position="320"/>
    </location>
</feature>
<sequence length="325" mass="36115">MNTPRRPALRVALFGLTVTLVGYALLVAWLAGNAYVNDRAIDHYREHTAMSLGRIVEDASATEDVRVSWTDEAGHEHVQLVTPPADGRPYRKYGAFPVEYDPTETNPSGHFYDYRKHEPKRLDEDGLAFSAFFAGLVAVTLWIAWARRGLVFRLAARRPGRPMTARIRIGERDQTLPWQSAETFWLVLDGPRRQRVMWHPALDEHPGRVPVTVHGGRTAVVVLPDGTRLVPVGRLRRREPARLTFADPQTVRGDLGDSFIVPAGTVVRPAHAWWRPVWPATAFGAAFGFAAGFFMGDGTLLSVVGHTLAWATLSTSAWALSTPRV</sequence>
<evidence type="ECO:0008006" key="4">
    <source>
        <dbReference type="Google" id="ProtNLM"/>
    </source>
</evidence>
<evidence type="ECO:0000313" key="3">
    <source>
        <dbReference type="Proteomes" id="UP001257948"/>
    </source>
</evidence>
<keyword evidence="1" id="KW-0472">Membrane</keyword>
<dbReference type="RefSeq" id="WP_314206948.1">
    <property type="nucleotide sequence ID" value="NZ_JAVTLL010000037.1"/>
</dbReference>
<feature type="transmembrane region" description="Helical" evidence="1">
    <location>
        <begin position="277"/>
        <end position="294"/>
    </location>
</feature>
<dbReference type="EMBL" id="JAVTLL010000037">
    <property type="protein sequence ID" value="MDT7846672.1"/>
    <property type="molecule type" value="Genomic_DNA"/>
</dbReference>
<evidence type="ECO:0000313" key="2">
    <source>
        <dbReference type="EMBL" id="MDT7846672.1"/>
    </source>
</evidence>
<proteinExistence type="predicted"/>
<keyword evidence="1" id="KW-1133">Transmembrane helix</keyword>
<organism evidence="2 3">
    <name type="scientific">Streptomyces justiciae</name>
    <dbReference type="NCBI Taxonomy" id="2780140"/>
    <lineage>
        <taxon>Bacteria</taxon>
        <taxon>Bacillati</taxon>
        <taxon>Actinomycetota</taxon>
        <taxon>Actinomycetes</taxon>
        <taxon>Kitasatosporales</taxon>
        <taxon>Streptomycetaceae</taxon>
        <taxon>Streptomyces</taxon>
    </lineage>
</organism>
<protein>
    <recommendedName>
        <fullName evidence="4">DUF3592 domain-containing protein</fullName>
    </recommendedName>
</protein>
<keyword evidence="1" id="KW-0812">Transmembrane</keyword>
<name>A0ABU3M586_9ACTN</name>
<comment type="caution">
    <text evidence="2">The sequence shown here is derived from an EMBL/GenBank/DDBJ whole genome shotgun (WGS) entry which is preliminary data.</text>
</comment>
<evidence type="ECO:0000256" key="1">
    <source>
        <dbReference type="SAM" id="Phobius"/>
    </source>
</evidence>
<reference evidence="3" key="1">
    <citation type="submission" date="2023-07" db="EMBL/GenBank/DDBJ databases">
        <title>Draft genome sequence of the endophytic actinobacterium Streptomyces justiciae WPN32, a potential antibiotic producer.</title>
        <authorList>
            <person name="Yasawong M."/>
            <person name="Pana W."/>
            <person name="Ganta P."/>
            <person name="Santapan N."/>
            <person name="Songngamsuk T."/>
            <person name="Phatcharaharikarn M."/>
            <person name="Kerdtoob S."/>
            <person name="Nantapong N."/>
        </authorList>
    </citation>
    <scope>NUCLEOTIDE SEQUENCE [LARGE SCALE GENOMIC DNA]</scope>
    <source>
        <strain evidence="3">WPN32</strain>
    </source>
</reference>
<feature type="transmembrane region" description="Helical" evidence="1">
    <location>
        <begin position="12"/>
        <end position="31"/>
    </location>
</feature>
<feature type="transmembrane region" description="Helical" evidence="1">
    <location>
        <begin position="126"/>
        <end position="145"/>
    </location>
</feature>
<gene>
    <name evidence="2" type="ORF">RQC66_38740</name>
</gene>
<keyword evidence="3" id="KW-1185">Reference proteome</keyword>